<dbReference type="InterPro" id="IPR041698">
    <property type="entry name" value="Methyltransf_25"/>
</dbReference>
<accession>A0A972GQ17</accession>
<dbReference type="Pfam" id="PF13649">
    <property type="entry name" value="Methyltransf_25"/>
    <property type="match status" value="1"/>
</dbReference>
<keyword evidence="2" id="KW-0808">Transferase</keyword>
<keyword evidence="2" id="KW-0489">Methyltransferase</keyword>
<evidence type="ECO:0000313" key="3">
    <source>
        <dbReference type="Proteomes" id="UP000641588"/>
    </source>
</evidence>
<proteinExistence type="predicted"/>
<protein>
    <submittedName>
        <fullName evidence="2">Methyltransferase domain-containing protein</fullName>
    </submittedName>
</protein>
<evidence type="ECO:0000313" key="2">
    <source>
        <dbReference type="EMBL" id="NOU94707.1"/>
    </source>
</evidence>
<dbReference type="RefSeq" id="WP_171652914.1">
    <property type="nucleotide sequence ID" value="NZ_WHOD01000062.1"/>
</dbReference>
<name>A0A972GQ17_9BACL</name>
<dbReference type="SUPFAM" id="SSF53335">
    <property type="entry name" value="S-adenosyl-L-methionine-dependent methyltransferases"/>
    <property type="match status" value="1"/>
</dbReference>
<gene>
    <name evidence="2" type="ORF">GC093_15975</name>
</gene>
<reference evidence="2" key="1">
    <citation type="submission" date="2019-10" db="EMBL/GenBank/DDBJ databases">
        <title>Description of Paenibacillus glebae sp. nov.</title>
        <authorList>
            <person name="Carlier A."/>
            <person name="Qi S."/>
        </authorList>
    </citation>
    <scope>NUCLEOTIDE SEQUENCE</scope>
    <source>
        <strain evidence="2">LMG 31456</strain>
    </source>
</reference>
<dbReference type="GO" id="GO:0008168">
    <property type="term" value="F:methyltransferase activity"/>
    <property type="evidence" value="ECO:0007669"/>
    <property type="project" value="UniProtKB-KW"/>
</dbReference>
<keyword evidence="3" id="KW-1185">Reference proteome</keyword>
<dbReference type="Proteomes" id="UP000641588">
    <property type="component" value="Unassembled WGS sequence"/>
</dbReference>
<dbReference type="AlphaFoldDB" id="A0A972GQ17"/>
<comment type="caution">
    <text evidence="2">The sequence shown here is derived from an EMBL/GenBank/DDBJ whole genome shotgun (WGS) entry which is preliminary data.</text>
</comment>
<dbReference type="Gene3D" id="3.40.50.150">
    <property type="entry name" value="Vaccinia Virus protein VP39"/>
    <property type="match status" value="1"/>
</dbReference>
<dbReference type="EMBL" id="WHOD01000062">
    <property type="protein sequence ID" value="NOU94707.1"/>
    <property type="molecule type" value="Genomic_DNA"/>
</dbReference>
<sequence>MMDQWNERFGSNEYAYGEQPNPFIKDQAHRLKGKRIVAFAEGEGRNAVFLARQGYQVTAWDYAVNGLKKTEKLAERFQVKVETGLKDLLHDPVPSESYDGAIMIFGHFPKADQRKVIDKLLAVVKQGGIVMLEVYSEEQIRYQSGGPKSVDMLYNPVDVLAWTSGYEMLHFFYGEQRRDEGLFHTGTGHVIQVILAKNSL</sequence>
<dbReference type="InterPro" id="IPR029063">
    <property type="entry name" value="SAM-dependent_MTases_sf"/>
</dbReference>
<evidence type="ECO:0000259" key="1">
    <source>
        <dbReference type="Pfam" id="PF13649"/>
    </source>
</evidence>
<dbReference type="GO" id="GO:0032259">
    <property type="term" value="P:methylation"/>
    <property type="evidence" value="ECO:0007669"/>
    <property type="project" value="UniProtKB-KW"/>
</dbReference>
<organism evidence="2 3">
    <name type="scientific">Paenibacillus foliorum</name>
    <dbReference type="NCBI Taxonomy" id="2654974"/>
    <lineage>
        <taxon>Bacteria</taxon>
        <taxon>Bacillati</taxon>
        <taxon>Bacillota</taxon>
        <taxon>Bacilli</taxon>
        <taxon>Bacillales</taxon>
        <taxon>Paenibacillaceae</taxon>
        <taxon>Paenibacillus</taxon>
    </lineage>
</organism>
<feature type="domain" description="Methyltransferase" evidence="1">
    <location>
        <begin position="38"/>
        <end position="128"/>
    </location>
</feature>